<sequence>MKHVWGPVSAMVALTMLAGCAEPMGRTTEDGFLTKLPEGLAEIVAPHQDLTAVMVNPDDGCYWYEHDGPVETTLLPLRALDGRPICTVAQELTTAM</sequence>
<keyword evidence="2" id="KW-1185">Reference proteome</keyword>
<dbReference type="RefSeq" id="WP_245781125.1">
    <property type="nucleotide sequence ID" value="NZ_FORH01000002.1"/>
</dbReference>
<name>A0A1I3N879_9RHOB</name>
<gene>
    <name evidence="1" type="ORF">SAMN04487991_1292</name>
</gene>
<protein>
    <submittedName>
        <fullName evidence="1">Uncharacterized protein</fullName>
    </submittedName>
</protein>
<dbReference type="PROSITE" id="PS51257">
    <property type="entry name" value="PROKAR_LIPOPROTEIN"/>
    <property type="match status" value="1"/>
</dbReference>
<organism evidence="1 2">
    <name type="scientific">Celeribacter neptunius</name>
    <dbReference type="NCBI Taxonomy" id="588602"/>
    <lineage>
        <taxon>Bacteria</taxon>
        <taxon>Pseudomonadati</taxon>
        <taxon>Pseudomonadota</taxon>
        <taxon>Alphaproteobacteria</taxon>
        <taxon>Rhodobacterales</taxon>
        <taxon>Roseobacteraceae</taxon>
        <taxon>Celeribacter</taxon>
    </lineage>
</organism>
<evidence type="ECO:0000313" key="1">
    <source>
        <dbReference type="EMBL" id="SFJ05463.1"/>
    </source>
</evidence>
<dbReference type="EMBL" id="FORH01000002">
    <property type="protein sequence ID" value="SFJ05463.1"/>
    <property type="molecule type" value="Genomic_DNA"/>
</dbReference>
<reference evidence="2" key="1">
    <citation type="submission" date="2016-10" db="EMBL/GenBank/DDBJ databases">
        <authorList>
            <person name="Varghese N."/>
            <person name="Submissions S."/>
        </authorList>
    </citation>
    <scope>NUCLEOTIDE SEQUENCE [LARGE SCALE GENOMIC DNA]</scope>
    <source>
        <strain evidence="2">DSM 26471</strain>
    </source>
</reference>
<dbReference type="Proteomes" id="UP000199630">
    <property type="component" value="Unassembled WGS sequence"/>
</dbReference>
<dbReference type="STRING" id="588602.SAMN04487991_1292"/>
<evidence type="ECO:0000313" key="2">
    <source>
        <dbReference type="Proteomes" id="UP000199630"/>
    </source>
</evidence>
<accession>A0A1I3N879</accession>
<dbReference type="AlphaFoldDB" id="A0A1I3N879"/>
<proteinExistence type="predicted"/>